<gene>
    <name evidence="1" type="ORF">QAD02_005227</name>
</gene>
<evidence type="ECO:0000313" key="1">
    <source>
        <dbReference type="EMBL" id="KAJ8673965.1"/>
    </source>
</evidence>
<dbReference type="EMBL" id="CM056743">
    <property type="protein sequence ID" value="KAJ8673965.1"/>
    <property type="molecule type" value="Genomic_DNA"/>
</dbReference>
<proteinExistence type="predicted"/>
<accession>A0ACC2NWN6</accession>
<comment type="caution">
    <text evidence="1">The sequence shown here is derived from an EMBL/GenBank/DDBJ whole genome shotgun (WGS) entry which is preliminary data.</text>
</comment>
<reference evidence="1" key="1">
    <citation type="submission" date="2023-04" db="EMBL/GenBank/DDBJ databases">
        <title>A chromosome-level genome assembly of the parasitoid wasp Eretmocerus hayati.</title>
        <authorList>
            <person name="Zhong Y."/>
            <person name="Liu S."/>
            <person name="Liu Y."/>
        </authorList>
    </citation>
    <scope>NUCLEOTIDE SEQUENCE</scope>
    <source>
        <strain evidence="1">ZJU_SS_LIU_2023</strain>
    </source>
</reference>
<organism evidence="1 2">
    <name type="scientific">Eretmocerus hayati</name>
    <dbReference type="NCBI Taxonomy" id="131215"/>
    <lineage>
        <taxon>Eukaryota</taxon>
        <taxon>Metazoa</taxon>
        <taxon>Ecdysozoa</taxon>
        <taxon>Arthropoda</taxon>
        <taxon>Hexapoda</taxon>
        <taxon>Insecta</taxon>
        <taxon>Pterygota</taxon>
        <taxon>Neoptera</taxon>
        <taxon>Endopterygota</taxon>
        <taxon>Hymenoptera</taxon>
        <taxon>Apocrita</taxon>
        <taxon>Proctotrupomorpha</taxon>
        <taxon>Chalcidoidea</taxon>
        <taxon>Aphelinidae</taxon>
        <taxon>Aphelininae</taxon>
        <taxon>Eretmocerus</taxon>
    </lineage>
</organism>
<dbReference type="Proteomes" id="UP001239111">
    <property type="component" value="Chromosome 3"/>
</dbReference>
<keyword evidence="2" id="KW-1185">Reference proteome</keyword>
<evidence type="ECO:0000313" key="2">
    <source>
        <dbReference type="Proteomes" id="UP001239111"/>
    </source>
</evidence>
<protein>
    <submittedName>
        <fullName evidence="1">Uncharacterized protein</fullName>
    </submittedName>
</protein>
<name>A0ACC2NWN6_9HYME</name>
<sequence length="743" mass="84581">MSLHKGTTYAQSCVKVPLHPFSRQPNPLYERPCGLRIPNGTDKHLSHTRIMSARTDHIRSRSELSSVCDEYAELFDSIPDYRELHELNSDQFKRRLDCLKRRQRLLLKNLRNCLEQDEAATNFNKARSNTKSLPTIESCVASARARQHQSNKESELQLKGKKCNLERSRNSSRATTPCRLGESFSCLAEDQDLLTYRHNVAHELPRTTVSAPESAGFYSRTCKEREKAAKTRRNERILSACKYWSSGSESKSVDSDEHGVSVETKSLPPCSPRRLQSVSPRSFVPRDSPEKSMTPLEQQAVEEYLSCRLPKKIPTKKRRIRPIPLTSKIPMYDKLLAEKEARSRLVREVSALSLMSQVRPFKLECERRALRALTRSSPELGSKCCSGRISRTGIYCGSRFRARPVPRNLFSSEIYDRMLEEEFMRNLQKRIRSVELLKSASLPASMARRERCKSANTANLHKSTGLTSKGRTSRMGDHSCRPESVALNRGTPLCSSEKSRASTLTTTLPPNGTNLAAILRAQASREKLEREIQEKMEENRREQMLRLRKALIGRKPAWRALRSAARHEHERDLDFRASLRRDEARIQAEQHRLQMEMMLDRVTQIPTLFERYSQSYQQAAAKLKQLQPRKNHRKQNQEHLHRLDGTVNNDNHKTNEKQRQISPSSADSYASSRPDSGSMTSSSGLTTCCPSSVQSSGCKNTQQSSSCEKKRGLLKVSINEKAELIDDLSADSARAPSEITEKE</sequence>